<dbReference type="GO" id="GO:0004674">
    <property type="term" value="F:protein serine/threonine kinase activity"/>
    <property type="evidence" value="ECO:0007669"/>
    <property type="project" value="TreeGrafter"/>
</dbReference>
<keyword evidence="2" id="KW-0547">Nucleotide-binding</keyword>
<evidence type="ECO:0000256" key="4">
    <source>
        <dbReference type="ARBA" id="ARBA00022840"/>
    </source>
</evidence>
<evidence type="ECO:0000256" key="1">
    <source>
        <dbReference type="ARBA" id="ARBA00022679"/>
    </source>
</evidence>
<keyword evidence="1" id="KW-0808">Transferase</keyword>
<dbReference type="Gene3D" id="1.10.510.10">
    <property type="entry name" value="Transferase(Phosphotransferase) domain 1"/>
    <property type="match status" value="1"/>
</dbReference>
<dbReference type="OrthoDB" id="5987198at2759"/>
<dbReference type="InterPro" id="IPR011009">
    <property type="entry name" value="Kinase-like_dom_sf"/>
</dbReference>
<dbReference type="GO" id="GO:0005524">
    <property type="term" value="F:ATP binding"/>
    <property type="evidence" value="ECO:0007669"/>
    <property type="project" value="UniProtKB-KW"/>
</dbReference>
<evidence type="ECO:0000259" key="6">
    <source>
        <dbReference type="PROSITE" id="PS50011"/>
    </source>
</evidence>
<feature type="compositionally biased region" description="Basic and acidic residues" evidence="5">
    <location>
        <begin position="11"/>
        <end position="35"/>
    </location>
</feature>
<dbReference type="SUPFAM" id="SSF56112">
    <property type="entry name" value="Protein kinase-like (PK-like)"/>
    <property type="match status" value="1"/>
</dbReference>
<feature type="domain" description="Protein kinase" evidence="6">
    <location>
        <begin position="69"/>
        <end position="375"/>
    </location>
</feature>
<sequence length="375" mass="43781">MSLPPDFDLGWDYRDIKPTPEERGPIPEDKFPPGDRQPWEERWVELHPFLTSLGYKVRPRYCPDWIPSWDEGDDLSNVEDAIVLPSPSCLDGIRIKDDQPVVFKRTTKEEAQLTKRLSDMRGAHNHTVPVFDILQLPDSEDWLIIMDRIRRADDPPFAKVGEVYQFVMQAVAGLKFMHRLNVAHRNITMYNMLFNGRRIIPFESWHFVRPWTVDGAHELKEVYFRFKSDPVIYYYCDFHTAVSFPSNSKRRRVPCYKGQHHIPPEAEANLDKPIDPFKADVWQLGAMMRQSLLDVYTDIEWLAPFADMLCNPDPDKRPTATKAYDRIVELVTQYSKQKLRDIDVVGYTGCYTRGTRVGDVFTPKIERVPRPPKNI</sequence>
<evidence type="ECO:0000313" key="7">
    <source>
        <dbReference type="EMBL" id="KIY45828.1"/>
    </source>
</evidence>
<evidence type="ECO:0000256" key="2">
    <source>
        <dbReference type="ARBA" id="ARBA00022741"/>
    </source>
</evidence>
<dbReference type="Proteomes" id="UP000054144">
    <property type="component" value="Unassembled WGS sequence"/>
</dbReference>
<gene>
    <name evidence="7" type="ORF">FISHEDRAFT_76073</name>
</gene>
<evidence type="ECO:0000256" key="5">
    <source>
        <dbReference type="SAM" id="MobiDB-lite"/>
    </source>
</evidence>
<dbReference type="InterPro" id="IPR000719">
    <property type="entry name" value="Prot_kinase_dom"/>
</dbReference>
<feature type="region of interest" description="Disordered" evidence="5">
    <location>
        <begin position="1"/>
        <end position="35"/>
    </location>
</feature>
<keyword evidence="8" id="KW-1185">Reference proteome</keyword>
<accession>A0A0D7A4U8</accession>
<evidence type="ECO:0000313" key="8">
    <source>
        <dbReference type="Proteomes" id="UP000054144"/>
    </source>
</evidence>
<dbReference type="AlphaFoldDB" id="A0A0D7A4U8"/>
<protein>
    <recommendedName>
        <fullName evidence="6">Protein kinase domain-containing protein</fullName>
    </recommendedName>
</protein>
<evidence type="ECO:0000256" key="3">
    <source>
        <dbReference type="ARBA" id="ARBA00022777"/>
    </source>
</evidence>
<dbReference type="EMBL" id="KN882045">
    <property type="protein sequence ID" value="KIY45828.1"/>
    <property type="molecule type" value="Genomic_DNA"/>
</dbReference>
<dbReference type="PANTHER" id="PTHR43289:SF6">
    <property type="entry name" value="SERINE_THREONINE-PROTEIN KINASE NEKL-3"/>
    <property type="match status" value="1"/>
</dbReference>
<organism evidence="7 8">
    <name type="scientific">Fistulina hepatica ATCC 64428</name>
    <dbReference type="NCBI Taxonomy" id="1128425"/>
    <lineage>
        <taxon>Eukaryota</taxon>
        <taxon>Fungi</taxon>
        <taxon>Dikarya</taxon>
        <taxon>Basidiomycota</taxon>
        <taxon>Agaricomycotina</taxon>
        <taxon>Agaricomycetes</taxon>
        <taxon>Agaricomycetidae</taxon>
        <taxon>Agaricales</taxon>
        <taxon>Fistulinaceae</taxon>
        <taxon>Fistulina</taxon>
    </lineage>
</organism>
<keyword evidence="4" id="KW-0067">ATP-binding</keyword>
<reference evidence="7 8" key="1">
    <citation type="journal article" date="2015" name="Fungal Genet. Biol.">
        <title>Evolution of novel wood decay mechanisms in Agaricales revealed by the genome sequences of Fistulina hepatica and Cylindrobasidium torrendii.</title>
        <authorList>
            <person name="Floudas D."/>
            <person name="Held B.W."/>
            <person name="Riley R."/>
            <person name="Nagy L.G."/>
            <person name="Koehler G."/>
            <person name="Ransdell A.S."/>
            <person name="Younus H."/>
            <person name="Chow J."/>
            <person name="Chiniquy J."/>
            <person name="Lipzen A."/>
            <person name="Tritt A."/>
            <person name="Sun H."/>
            <person name="Haridas S."/>
            <person name="LaButti K."/>
            <person name="Ohm R.A."/>
            <person name="Kues U."/>
            <person name="Blanchette R.A."/>
            <person name="Grigoriev I.V."/>
            <person name="Minto R.E."/>
            <person name="Hibbett D.S."/>
        </authorList>
    </citation>
    <scope>NUCLEOTIDE SEQUENCE [LARGE SCALE GENOMIC DNA]</scope>
    <source>
        <strain evidence="7 8">ATCC 64428</strain>
    </source>
</reference>
<name>A0A0D7A4U8_9AGAR</name>
<dbReference type="PANTHER" id="PTHR43289">
    <property type="entry name" value="MITOGEN-ACTIVATED PROTEIN KINASE KINASE KINASE 20-RELATED"/>
    <property type="match status" value="1"/>
</dbReference>
<proteinExistence type="predicted"/>
<dbReference type="PROSITE" id="PS50011">
    <property type="entry name" value="PROTEIN_KINASE_DOM"/>
    <property type="match status" value="1"/>
</dbReference>
<keyword evidence="3" id="KW-0418">Kinase</keyword>